<dbReference type="PANTHER" id="PTHR43668:SF2">
    <property type="entry name" value="ALLANTOINASE"/>
    <property type="match status" value="1"/>
</dbReference>
<dbReference type="InterPro" id="IPR004722">
    <property type="entry name" value="DHOase"/>
</dbReference>
<dbReference type="SUPFAM" id="SSF51338">
    <property type="entry name" value="Composite domain of metallo-dependent hydrolases"/>
    <property type="match status" value="1"/>
</dbReference>
<accession>A0ABY5NRC2</accession>
<dbReference type="InterPro" id="IPR011059">
    <property type="entry name" value="Metal-dep_hydrolase_composite"/>
</dbReference>
<name>A0ABY5NRC2_9FLAO</name>
<keyword evidence="1" id="KW-0665">Pyrimidine biosynthesis</keyword>
<sequence>MNIVIKNATIVDSSSAFNHQKVDIKIENGVITEIASNITADQYEMISLENLHVSSGWMDASVSFGEPGFEDRETIANGLNVAAKSGFTQIAYQPNTFPVIDSQSIVSFVKTKAASSATTLHPIGALTKGEEGTDLAEMFDMQNAGAIAFGDYKKSIANANLLKIGLQYTQDFGATVIAFCNDASIKGKGVVHEGVQSTLLGLKGIPPLAEEIVLARNLFLLEYTGGKMHVPTISTAKSVAMIKEAKAKGLQVTCSVAVHNLVLTDAVLSDFDTRFKVNPPVRDSIHQQALINGVLDGTIDVITSDHCTIDIEHKKMEFDMAKDGTIGLESAFGALLEILPLDVVIEKLQAAKSIFLNDSITIKVGEKADLTLFDPSKEWTFTKNDIMSKSKNSAFLNHKMKGYVYGICHNNQLIIK</sequence>
<evidence type="ECO:0000259" key="2">
    <source>
        <dbReference type="Pfam" id="PF12890"/>
    </source>
</evidence>
<dbReference type="InterPro" id="IPR032466">
    <property type="entry name" value="Metal_Hydrolase"/>
</dbReference>
<dbReference type="Pfam" id="PF12890">
    <property type="entry name" value="DHOase"/>
    <property type="match status" value="1"/>
</dbReference>
<evidence type="ECO:0000313" key="3">
    <source>
        <dbReference type="EMBL" id="UUV21032.1"/>
    </source>
</evidence>
<dbReference type="EMBL" id="CP102382">
    <property type="protein sequence ID" value="UUV21032.1"/>
    <property type="molecule type" value="Genomic_DNA"/>
</dbReference>
<dbReference type="Proteomes" id="UP001317001">
    <property type="component" value="Chromosome"/>
</dbReference>
<dbReference type="InterPro" id="IPR050138">
    <property type="entry name" value="DHOase/Allantoinase_Hydrolase"/>
</dbReference>
<keyword evidence="4" id="KW-1185">Reference proteome</keyword>
<dbReference type="CDD" id="cd01317">
    <property type="entry name" value="DHOase_IIa"/>
    <property type="match status" value="1"/>
</dbReference>
<dbReference type="SUPFAM" id="SSF51556">
    <property type="entry name" value="Metallo-dependent hydrolases"/>
    <property type="match status" value="1"/>
</dbReference>
<protein>
    <submittedName>
        <fullName evidence="3">Dihydroorotase</fullName>
    </submittedName>
</protein>
<feature type="domain" description="Dihydroorotase catalytic" evidence="2">
    <location>
        <begin position="56"/>
        <end position="236"/>
    </location>
</feature>
<evidence type="ECO:0000313" key="4">
    <source>
        <dbReference type="Proteomes" id="UP001317001"/>
    </source>
</evidence>
<proteinExistence type="predicted"/>
<dbReference type="PANTHER" id="PTHR43668">
    <property type="entry name" value="ALLANTOINASE"/>
    <property type="match status" value="1"/>
</dbReference>
<dbReference type="Gene3D" id="3.20.20.140">
    <property type="entry name" value="Metal-dependent hydrolases"/>
    <property type="match status" value="1"/>
</dbReference>
<dbReference type="Gene3D" id="2.30.40.10">
    <property type="entry name" value="Urease, subunit C, domain 1"/>
    <property type="match status" value="1"/>
</dbReference>
<evidence type="ECO:0000256" key="1">
    <source>
        <dbReference type="ARBA" id="ARBA00022975"/>
    </source>
</evidence>
<dbReference type="InterPro" id="IPR024403">
    <property type="entry name" value="DHOase_cat"/>
</dbReference>
<organism evidence="3 4">
    <name type="scientific">Paenimyroides aestuarii</name>
    <dbReference type="NCBI Taxonomy" id="2968490"/>
    <lineage>
        <taxon>Bacteria</taxon>
        <taxon>Pseudomonadati</taxon>
        <taxon>Bacteroidota</taxon>
        <taxon>Flavobacteriia</taxon>
        <taxon>Flavobacteriales</taxon>
        <taxon>Flavobacteriaceae</taxon>
        <taxon>Paenimyroides</taxon>
    </lineage>
</organism>
<dbReference type="RefSeq" id="WP_257498954.1">
    <property type="nucleotide sequence ID" value="NZ_CP102382.1"/>
</dbReference>
<reference evidence="3 4" key="1">
    <citation type="submission" date="2022-08" db="EMBL/GenBank/DDBJ databases">
        <title>Myroides zhujiangensis sp. nov., a novel bacterium isolated from sediment in the Pearl River Estuary.</title>
        <authorList>
            <person name="Cui L."/>
        </authorList>
    </citation>
    <scope>NUCLEOTIDE SEQUENCE [LARGE SCALE GENOMIC DNA]</scope>
    <source>
        <strain evidence="3 4">SCSIO 72103</strain>
    </source>
</reference>
<gene>
    <name evidence="3" type="ORF">NPX36_11985</name>
</gene>